<proteinExistence type="predicted"/>
<comment type="caution">
    <text evidence="2">The sequence shown here is derived from an EMBL/GenBank/DDBJ whole genome shotgun (WGS) entry which is preliminary data.</text>
</comment>
<evidence type="ECO:0000313" key="3">
    <source>
        <dbReference type="Proteomes" id="UP000022272"/>
    </source>
</evidence>
<dbReference type="Proteomes" id="UP000022272">
    <property type="component" value="Unassembled WGS sequence"/>
</dbReference>
<gene>
    <name evidence="2" type="ORF">M076_4531</name>
</gene>
<organism evidence="2 3">
    <name type="scientific">Bacteroides fragilis str. 2-F-2 #4</name>
    <dbReference type="NCBI Taxonomy" id="1339280"/>
    <lineage>
        <taxon>Bacteria</taxon>
        <taxon>Pseudomonadati</taxon>
        <taxon>Bacteroidota</taxon>
        <taxon>Bacteroidia</taxon>
        <taxon>Bacteroidales</taxon>
        <taxon>Bacteroidaceae</taxon>
        <taxon>Bacteroides</taxon>
    </lineage>
</organism>
<protein>
    <submittedName>
        <fullName evidence="2">Uncharacterized protein</fullName>
    </submittedName>
</protein>
<keyword evidence="1" id="KW-0472">Membrane</keyword>
<feature type="non-terminal residue" evidence="2">
    <location>
        <position position="1"/>
    </location>
</feature>
<reference evidence="2 3" key="1">
    <citation type="submission" date="2014-02" db="EMBL/GenBank/DDBJ databases">
        <authorList>
            <person name="Sears C."/>
            <person name="Carroll K."/>
            <person name="Sack B.R."/>
            <person name="Qadri F."/>
            <person name="Myers L.L."/>
            <person name="Chung G.-T."/>
            <person name="Escheverria P."/>
            <person name="Fraser C.M."/>
            <person name="Sadzewicz L."/>
            <person name="Shefchek K.A."/>
            <person name="Tallon L."/>
            <person name="Das S.P."/>
            <person name="Daugherty S."/>
            <person name="Mongodin E.F."/>
        </authorList>
    </citation>
    <scope>NUCLEOTIDE SEQUENCE [LARGE SCALE GENOMIC DNA]</scope>
    <source>
        <strain evidence="2 3">2-F-2 #4</strain>
    </source>
</reference>
<keyword evidence="1" id="KW-1133">Transmembrane helix</keyword>
<evidence type="ECO:0000313" key="2">
    <source>
        <dbReference type="EMBL" id="EXZ42392.1"/>
    </source>
</evidence>
<dbReference type="AlphaFoldDB" id="A0A015ZDE3"/>
<feature type="transmembrane region" description="Helical" evidence="1">
    <location>
        <begin position="20"/>
        <end position="38"/>
    </location>
</feature>
<dbReference type="EMBL" id="JGDM01000105">
    <property type="protein sequence ID" value="EXZ42392.1"/>
    <property type="molecule type" value="Genomic_DNA"/>
</dbReference>
<evidence type="ECO:0000256" key="1">
    <source>
        <dbReference type="SAM" id="Phobius"/>
    </source>
</evidence>
<keyword evidence="1" id="KW-0812">Transmembrane</keyword>
<sequence>GFPTTSFLVHPVYSRFNLQFSGFSIFTPLLNDPIIYFCRKFKR</sequence>
<accession>A0A015ZDE3</accession>
<name>A0A015ZDE3_BACFG</name>